<dbReference type="NCBIfam" id="TIGR01509">
    <property type="entry name" value="HAD-SF-IA-v3"/>
    <property type="match status" value="1"/>
</dbReference>
<evidence type="ECO:0000313" key="1">
    <source>
        <dbReference type="EMBL" id="WGH92415.1"/>
    </source>
</evidence>
<dbReference type="CDD" id="cd02603">
    <property type="entry name" value="HAD_sEH-N_like"/>
    <property type="match status" value="1"/>
</dbReference>
<dbReference type="AlphaFoldDB" id="A0AAJ6DBA5"/>
<dbReference type="InterPro" id="IPR006439">
    <property type="entry name" value="HAD-SF_hydro_IA"/>
</dbReference>
<organism evidence="1 2">
    <name type="scientific">Auritidibacter ignavus</name>
    <dbReference type="NCBI Taxonomy" id="678932"/>
    <lineage>
        <taxon>Bacteria</taxon>
        <taxon>Bacillati</taxon>
        <taxon>Actinomycetota</taxon>
        <taxon>Actinomycetes</taxon>
        <taxon>Micrococcales</taxon>
        <taxon>Micrococcaceae</taxon>
        <taxon>Auritidibacter</taxon>
    </lineage>
</organism>
<dbReference type="Pfam" id="PF00702">
    <property type="entry name" value="Hydrolase"/>
    <property type="match status" value="1"/>
</dbReference>
<dbReference type="Proteomes" id="UP001224674">
    <property type="component" value="Chromosome"/>
</dbReference>
<dbReference type="PANTHER" id="PTHR47829">
    <property type="entry name" value="HYDROLASE, PUTATIVE (AFU_ORTHOLOGUE AFUA_1G12880)-RELATED"/>
    <property type="match status" value="1"/>
</dbReference>
<sequence length="221" mass="23653">MTNQQPTPSDGASSGQYSAVMFDFGGVLTTSLLAGFQAFGDKYGNRDLPLKILGTKGSASAKLLGAHEEGRISAAEFEQGYHEELAEHGLQVPDRGTIEEIQSYLHPDRETIDLVAEIRQAGVPTGLLSNSFGDNTYAGFDLESMFDAVTISGVIGARKPSRVAYLTACQKLEVAPEQTVMIDDLQHNLDAAARLGMGAIRHTDATSTRAQLSDLLSNYSV</sequence>
<dbReference type="PANTHER" id="PTHR47829:SF1">
    <property type="entry name" value="HAD FAMILY PHOSPHATASE"/>
    <property type="match status" value="1"/>
</dbReference>
<dbReference type="InterPro" id="IPR023214">
    <property type="entry name" value="HAD_sf"/>
</dbReference>
<dbReference type="Gene3D" id="3.40.50.1000">
    <property type="entry name" value="HAD superfamily/HAD-like"/>
    <property type="match status" value="1"/>
</dbReference>
<dbReference type="EMBL" id="CP122566">
    <property type="protein sequence ID" value="WGH92415.1"/>
    <property type="molecule type" value="Genomic_DNA"/>
</dbReference>
<dbReference type="Gene3D" id="1.10.150.240">
    <property type="entry name" value="Putative phosphatase, domain 2"/>
    <property type="match status" value="1"/>
</dbReference>
<dbReference type="InterPro" id="IPR052898">
    <property type="entry name" value="ACAD10-like"/>
</dbReference>
<dbReference type="SFLD" id="SFLDG01129">
    <property type="entry name" value="C1.5:_HAD__Beta-PGM__Phosphata"/>
    <property type="match status" value="1"/>
</dbReference>
<name>A0AAJ6DBA5_9MICC</name>
<gene>
    <name evidence="1" type="ORF">QDX21_08795</name>
</gene>
<dbReference type="PRINTS" id="PR00413">
    <property type="entry name" value="HADHALOGNASE"/>
</dbReference>
<evidence type="ECO:0000313" key="2">
    <source>
        <dbReference type="Proteomes" id="UP001224674"/>
    </source>
</evidence>
<dbReference type="NCBIfam" id="TIGR01549">
    <property type="entry name" value="HAD-SF-IA-v1"/>
    <property type="match status" value="1"/>
</dbReference>
<proteinExistence type="predicted"/>
<dbReference type="SFLD" id="SFLDS00003">
    <property type="entry name" value="Haloacid_Dehalogenase"/>
    <property type="match status" value="1"/>
</dbReference>
<dbReference type="SUPFAM" id="SSF56784">
    <property type="entry name" value="HAD-like"/>
    <property type="match status" value="1"/>
</dbReference>
<dbReference type="InterPro" id="IPR036412">
    <property type="entry name" value="HAD-like_sf"/>
</dbReference>
<accession>A0AAJ6DBA5</accession>
<dbReference type="InterPro" id="IPR023198">
    <property type="entry name" value="PGP-like_dom2"/>
</dbReference>
<protein>
    <submittedName>
        <fullName evidence="1">HAD family phosphatase</fullName>
    </submittedName>
</protein>
<keyword evidence="2" id="KW-1185">Reference proteome</keyword>
<reference evidence="1 2" key="1">
    <citation type="submission" date="2023-03" db="EMBL/GenBank/DDBJ databases">
        <title>Complete genome sequences of several Auritidibacter ignavus strains isolated from ear infections.</title>
        <authorList>
            <person name="Baehr T."/>
            <person name="Baumhoegger A.M."/>
        </authorList>
    </citation>
    <scope>NUCLEOTIDE SEQUENCE [LARGE SCALE GENOMIC DNA]</scope>
    <source>
        <strain evidence="1 2">BABAE-6</strain>
    </source>
</reference>
<dbReference type="RefSeq" id="WP_208392270.1">
    <property type="nucleotide sequence ID" value="NZ_CP122566.1"/>
</dbReference>